<dbReference type="AlphaFoldDB" id="A0A1M4ZBF6"/>
<evidence type="ECO:0000259" key="1">
    <source>
        <dbReference type="Pfam" id="PF02627"/>
    </source>
</evidence>
<dbReference type="PANTHER" id="PTHR34846">
    <property type="entry name" value="4-CARBOXYMUCONOLACTONE DECARBOXYLASE FAMILY PROTEIN (AFU_ORTHOLOGUE AFUA_6G11590)"/>
    <property type="match status" value="1"/>
</dbReference>
<keyword evidence="2" id="KW-0575">Peroxidase</keyword>
<keyword evidence="3" id="KW-1185">Reference proteome</keyword>
<name>A0A1M4ZBF6_STRHI</name>
<evidence type="ECO:0000313" key="2">
    <source>
        <dbReference type="EMBL" id="SHF15351.1"/>
    </source>
</evidence>
<dbReference type="InterPro" id="IPR003779">
    <property type="entry name" value="CMD-like"/>
</dbReference>
<dbReference type="InterPro" id="IPR029032">
    <property type="entry name" value="AhpD-like"/>
</dbReference>
<dbReference type="PANTHER" id="PTHR34846:SF10">
    <property type="entry name" value="CYTOPLASMIC PROTEIN"/>
    <property type="match status" value="1"/>
</dbReference>
<proteinExistence type="predicted"/>
<dbReference type="EMBL" id="FQVN01000002">
    <property type="protein sequence ID" value="SHF15351.1"/>
    <property type="molecule type" value="Genomic_DNA"/>
</dbReference>
<sequence>MNETPRIGASPALPDVLQEFIGLYTKVKRRAVDGGVDPRLIELMLIRASQINGCAFCLDMHIRDARRLGETERRLDVLAAWRETALYSDQERAALALTESITTISEHRDVPDDVYEHATRVFTKEQYATLVWLASIINTFNRLNVTSRRQLPSS</sequence>
<dbReference type="RefSeq" id="WP_073480865.1">
    <property type="nucleotide sequence ID" value="NZ_FQVN01000002.1"/>
</dbReference>
<dbReference type="SUPFAM" id="SSF69118">
    <property type="entry name" value="AhpD-like"/>
    <property type="match status" value="1"/>
</dbReference>
<keyword evidence="2" id="KW-0560">Oxidoreductase</keyword>
<accession>A0A1M4ZBF6</accession>
<dbReference type="InterPro" id="IPR004675">
    <property type="entry name" value="AhpD_core"/>
</dbReference>
<feature type="domain" description="Carboxymuconolactone decarboxylase-like" evidence="1">
    <location>
        <begin position="14"/>
        <end position="99"/>
    </location>
</feature>
<dbReference type="Pfam" id="PF02627">
    <property type="entry name" value="CMD"/>
    <property type="match status" value="1"/>
</dbReference>
<dbReference type="Proteomes" id="UP000184501">
    <property type="component" value="Unassembled WGS sequence"/>
</dbReference>
<gene>
    <name evidence="2" type="ORF">SAMN05444320_102674</name>
</gene>
<organism evidence="2 3">
    <name type="scientific">Streptoalloteichus hindustanus</name>
    <dbReference type="NCBI Taxonomy" id="2017"/>
    <lineage>
        <taxon>Bacteria</taxon>
        <taxon>Bacillati</taxon>
        <taxon>Actinomycetota</taxon>
        <taxon>Actinomycetes</taxon>
        <taxon>Pseudonocardiales</taxon>
        <taxon>Pseudonocardiaceae</taxon>
        <taxon>Streptoalloteichus</taxon>
    </lineage>
</organism>
<evidence type="ECO:0000313" key="3">
    <source>
        <dbReference type="Proteomes" id="UP000184501"/>
    </source>
</evidence>
<protein>
    <submittedName>
        <fullName evidence="2">Alkylhydroperoxidase AhpD family core domain-containing protein</fullName>
    </submittedName>
</protein>
<dbReference type="GO" id="GO:0051920">
    <property type="term" value="F:peroxiredoxin activity"/>
    <property type="evidence" value="ECO:0007669"/>
    <property type="project" value="InterPro"/>
</dbReference>
<reference evidence="2 3" key="1">
    <citation type="submission" date="2016-11" db="EMBL/GenBank/DDBJ databases">
        <authorList>
            <person name="Jaros S."/>
            <person name="Januszkiewicz K."/>
            <person name="Wedrychowicz H."/>
        </authorList>
    </citation>
    <scope>NUCLEOTIDE SEQUENCE [LARGE SCALE GENOMIC DNA]</scope>
    <source>
        <strain evidence="2 3">DSM 44523</strain>
    </source>
</reference>
<dbReference type="STRING" id="2017.SAMN05444320_102674"/>
<dbReference type="Gene3D" id="1.20.1290.10">
    <property type="entry name" value="AhpD-like"/>
    <property type="match status" value="1"/>
</dbReference>
<dbReference type="NCBIfam" id="TIGR00778">
    <property type="entry name" value="ahpD_dom"/>
    <property type="match status" value="1"/>
</dbReference>